<dbReference type="GO" id="GO:0006744">
    <property type="term" value="P:ubiquinone biosynthetic process"/>
    <property type="evidence" value="ECO:0007669"/>
    <property type="project" value="UniProtKB-UniRule"/>
</dbReference>
<dbReference type="RefSeq" id="WP_019372952.1">
    <property type="nucleotide sequence ID" value="NZ_ALEE01000138.1"/>
</dbReference>
<comment type="similarity">
    <text evidence="1">Belongs to the UbiT family.</text>
</comment>
<gene>
    <name evidence="1" type="primary">ubiT</name>
    <name evidence="3" type="ORF">DFR36_105149</name>
</gene>
<accession>A0A317RCU7</accession>
<comment type="function">
    <text evidence="1">Required for O(2)-independent ubiquinone (coenzyme Q) biosynthesis. Likely functions as an accessory factor.</text>
</comment>
<dbReference type="UniPathway" id="UPA00232"/>
<keyword evidence="4" id="KW-1185">Reference proteome</keyword>
<dbReference type="InterPro" id="IPR003033">
    <property type="entry name" value="SCP2_sterol-bd_dom"/>
</dbReference>
<evidence type="ECO:0000259" key="2">
    <source>
        <dbReference type="Pfam" id="PF02036"/>
    </source>
</evidence>
<reference evidence="3 4" key="1">
    <citation type="submission" date="2018-05" db="EMBL/GenBank/DDBJ databases">
        <title>Genomic Encyclopedia of Type Strains, Phase IV (KMG-IV): sequencing the most valuable type-strain genomes for metagenomic binning, comparative biology and taxonomic classification.</title>
        <authorList>
            <person name="Goeker M."/>
        </authorList>
    </citation>
    <scope>NUCLEOTIDE SEQUENCE [LARGE SCALE GENOMIC DNA]</scope>
    <source>
        <strain evidence="3 4">DSM 26006</strain>
    </source>
</reference>
<evidence type="ECO:0000313" key="3">
    <source>
        <dbReference type="EMBL" id="PWW45945.1"/>
    </source>
</evidence>
<evidence type="ECO:0000313" key="4">
    <source>
        <dbReference type="Proteomes" id="UP000246483"/>
    </source>
</evidence>
<dbReference type="SUPFAM" id="SSF55718">
    <property type="entry name" value="SCP-like"/>
    <property type="match status" value="1"/>
</dbReference>
<dbReference type="InterPro" id="IPR036527">
    <property type="entry name" value="SCP2_sterol-bd_dom_sf"/>
</dbReference>
<evidence type="ECO:0000256" key="1">
    <source>
        <dbReference type="HAMAP-Rule" id="MF_02231"/>
    </source>
</evidence>
<protein>
    <recommendedName>
        <fullName evidence="1">Ubiquinone biosynthesis accessory factor UbiT</fullName>
    </recommendedName>
</protein>
<dbReference type="Pfam" id="PF02036">
    <property type="entry name" value="SCP2"/>
    <property type="match status" value="1"/>
</dbReference>
<comment type="caution">
    <text evidence="3">The sequence shown here is derived from an EMBL/GenBank/DDBJ whole genome shotgun (WGS) entry which is preliminary data.</text>
</comment>
<keyword evidence="1" id="KW-0831">Ubiquinone biosynthesis</keyword>
<name>A0A317RCU7_9BURK</name>
<dbReference type="AlphaFoldDB" id="A0A317RCU7"/>
<comment type="pathway">
    <text evidence="1">Cofactor biosynthesis; ubiquinone biosynthesis.</text>
</comment>
<sequence>MHYANPPPPYTLPRPVGALLSRLPAFPGSVLLAAAINAVLASQLPQDVRDILRGKRIAIRVRDAGLRFDFRWDGRRFAPHARQAEPELIISANAQDFLLLAQRRQDPDTLFFNRRLVMEGDTELGLVVKNALDALEIPVFDPAQWAPHAVLQRRAPALARRLPPLPDLPLPAFLRPPQP</sequence>
<feature type="domain" description="SCP2" evidence="2">
    <location>
        <begin position="50"/>
        <end position="133"/>
    </location>
</feature>
<organism evidence="3 4">
    <name type="scientific">Melaminivora alkalimesophila</name>
    <dbReference type="NCBI Taxonomy" id="1165852"/>
    <lineage>
        <taxon>Bacteria</taxon>
        <taxon>Pseudomonadati</taxon>
        <taxon>Pseudomonadota</taxon>
        <taxon>Betaproteobacteria</taxon>
        <taxon>Burkholderiales</taxon>
        <taxon>Comamonadaceae</taxon>
        <taxon>Melaminivora</taxon>
    </lineage>
</organism>
<proteinExistence type="inferred from homology"/>
<dbReference type="HAMAP" id="MF_02231">
    <property type="entry name" value="UbiT"/>
    <property type="match status" value="1"/>
</dbReference>
<dbReference type="Proteomes" id="UP000246483">
    <property type="component" value="Unassembled WGS sequence"/>
</dbReference>
<dbReference type="EMBL" id="QGUB01000005">
    <property type="protein sequence ID" value="PWW45945.1"/>
    <property type="molecule type" value="Genomic_DNA"/>
</dbReference>
<dbReference type="OrthoDB" id="5292463at2"/>
<dbReference type="InterPro" id="IPR016830">
    <property type="entry name" value="UbiT"/>
</dbReference>